<feature type="signal peptide" evidence="1">
    <location>
        <begin position="1"/>
        <end position="22"/>
    </location>
</feature>
<keyword evidence="3" id="KW-0378">Hydrolase</keyword>
<dbReference type="InterPro" id="IPR041489">
    <property type="entry name" value="PDZ_6"/>
</dbReference>
<dbReference type="Pfam" id="PF17820">
    <property type="entry name" value="PDZ_6"/>
    <property type="match status" value="1"/>
</dbReference>
<name>I9DRP2_9ALTE</name>
<dbReference type="PANTHER" id="PTHR32060">
    <property type="entry name" value="TAIL-SPECIFIC PROTEASE"/>
    <property type="match status" value="1"/>
</dbReference>
<dbReference type="InterPro" id="IPR005151">
    <property type="entry name" value="Tail-specific_protease"/>
</dbReference>
<evidence type="ECO:0000313" key="3">
    <source>
        <dbReference type="EMBL" id="EIW88710.1"/>
    </source>
</evidence>
<dbReference type="MEROPS" id="S41.012"/>
<dbReference type="GO" id="GO:0006508">
    <property type="term" value="P:proteolysis"/>
    <property type="evidence" value="ECO:0007669"/>
    <property type="project" value="UniProtKB-KW"/>
</dbReference>
<dbReference type="Proteomes" id="UP000035062">
    <property type="component" value="Unassembled WGS sequence"/>
</dbReference>
<comment type="caution">
    <text evidence="3">The sequence shown here is derived from an EMBL/GenBank/DDBJ whole genome shotgun (WGS) entry which is preliminary data.</text>
</comment>
<dbReference type="InterPro" id="IPR041613">
    <property type="entry name" value="Pept_S41_N"/>
</dbReference>
<dbReference type="RefSeq" id="WP_008984464.1">
    <property type="nucleotide sequence ID" value="NZ_AKKU01000015.1"/>
</dbReference>
<dbReference type="Gene3D" id="3.30.750.170">
    <property type="match status" value="1"/>
</dbReference>
<organism evidence="3 4">
    <name type="scientific">Alishewanella agri BL06</name>
    <dbReference type="NCBI Taxonomy" id="1195246"/>
    <lineage>
        <taxon>Bacteria</taxon>
        <taxon>Pseudomonadati</taxon>
        <taxon>Pseudomonadota</taxon>
        <taxon>Gammaproteobacteria</taxon>
        <taxon>Alteromonadales</taxon>
        <taxon>Alteromonadaceae</taxon>
        <taxon>Alishewanella</taxon>
    </lineage>
</organism>
<dbReference type="SMART" id="SM00245">
    <property type="entry name" value="TSPc"/>
    <property type="match status" value="1"/>
</dbReference>
<dbReference type="STRING" id="1195246.AGRI_07990"/>
<accession>I9DRP2</accession>
<dbReference type="InterPro" id="IPR036034">
    <property type="entry name" value="PDZ_sf"/>
</dbReference>
<protein>
    <submittedName>
        <fullName evidence="3">Carboxyl-terminal protease</fullName>
    </submittedName>
</protein>
<dbReference type="InterPro" id="IPR029045">
    <property type="entry name" value="ClpP/crotonase-like_dom_sf"/>
</dbReference>
<keyword evidence="1" id="KW-0732">Signal</keyword>
<dbReference type="SUPFAM" id="SSF52096">
    <property type="entry name" value="ClpP/crotonase"/>
    <property type="match status" value="1"/>
</dbReference>
<reference evidence="3 4" key="1">
    <citation type="journal article" date="2012" name="J. Bacteriol.">
        <title>Genome Sequence of Pectin-Degrading Alishewanella agri, Isolated from Landfill Soil.</title>
        <authorList>
            <person name="Kim J."/>
            <person name="Jung J."/>
            <person name="Sung J.S."/>
            <person name="Chun J."/>
            <person name="Park W."/>
        </authorList>
    </citation>
    <scope>NUCLEOTIDE SEQUENCE [LARGE SCALE GENOMIC DNA]</scope>
    <source>
        <strain evidence="3 4">BL06</strain>
    </source>
</reference>
<feature type="chain" id="PRO_5003719802" evidence="1">
    <location>
        <begin position="23"/>
        <end position="444"/>
    </location>
</feature>
<dbReference type="GO" id="GO:0004175">
    <property type="term" value="F:endopeptidase activity"/>
    <property type="evidence" value="ECO:0007669"/>
    <property type="project" value="TreeGrafter"/>
</dbReference>
<dbReference type="Pfam" id="PF03572">
    <property type="entry name" value="Peptidase_S41"/>
    <property type="match status" value="1"/>
</dbReference>
<dbReference type="PROSITE" id="PS51257">
    <property type="entry name" value="PROKAR_LIPOPROTEIN"/>
    <property type="match status" value="1"/>
</dbReference>
<keyword evidence="3" id="KW-0645">Protease</keyword>
<dbReference type="GO" id="GO:0007165">
    <property type="term" value="P:signal transduction"/>
    <property type="evidence" value="ECO:0007669"/>
    <property type="project" value="TreeGrafter"/>
</dbReference>
<dbReference type="SUPFAM" id="SSF50156">
    <property type="entry name" value="PDZ domain-like"/>
    <property type="match status" value="1"/>
</dbReference>
<dbReference type="GO" id="GO:0030288">
    <property type="term" value="C:outer membrane-bounded periplasmic space"/>
    <property type="evidence" value="ECO:0007669"/>
    <property type="project" value="TreeGrafter"/>
</dbReference>
<evidence type="ECO:0000259" key="2">
    <source>
        <dbReference type="PROSITE" id="PS50106"/>
    </source>
</evidence>
<gene>
    <name evidence="3" type="ORF">AGRI_07990</name>
</gene>
<dbReference type="EMBL" id="AKKU01000015">
    <property type="protein sequence ID" value="EIW88710.1"/>
    <property type="molecule type" value="Genomic_DNA"/>
</dbReference>
<dbReference type="CDD" id="cd07561">
    <property type="entry name" value="Peptidase_S41_CPP_like"/>
    <property type="match status" value="1"/>
</dbReference>
<dbReference type="Gene3D" id="2.30.42.10">
    <property type="match status" value="1"/>
</dbReference>
<dbReference type="InterPro" id="IPR001478">
    <property type="entry name" value="PDZ"/>
</dbReference>
<proteinExistence type="predicted"/>
<feature type="domain" description="PDZ" evidence="2">
    <location>
        <begin position="82"/>
        <end position="146"/>
    </location>
</feature>
<evidence type="ECO:0000256" key="1">
    <source>
        <dbReference type="SAM" id="SignalP"/>
    </source>
</evidence>
<sequence>MLMRLVVFTALMLLAGCGGSDSQPVAPGNAELCQQTSINARIGCELSRNYLWYRELRNPAPDSFSNPQDYFYASLAARDNYSFMLTEQEYQDRFINAVFFGFGFASQRADNASALQVIYVYPQSPAAEQGLKRGDKIVTIEGISVSEWLSGFDSGRYSSEDIYGPNQAGVVRNFVWRQPDGVEQRADLVKSRVSTNTVLHRSVQQLAARKVGYLVFNSFIELSETELEQAFAYFNQQQIDELILDLRYNGGGLIRVANQLSSHIAYPQLQGKVFVKYRYNDKNTASNNTVLFSLGQGRTLLNLSRVLVLTTPGSCSSSELVINSLSPFIDVIQIGERTCGKPVGQIPTPVGNFRLFAINFQTVNALDFGDYFNGLTPNCAITPAVVGDWGVPNDPLYAAAVDYIQLGRCPAVSLASASAEPSGLLQQTATAVRNQPSWRFYNEQ</sequence>
<dbReference type="PROSITE" id="PS50106">
    <property type="entry name" value="PDZ"/>
    <property type="match status" value="1"/>
</dbReference>
<dbReference type="eggNOG" id="COG0793">
    <property type="taxonomic scope" value="Bacteria"/>
</dbReference>
<dbReference type="Gene3D" id="3.90.226.10">
    <property type="entry name" value="2-enoyl-CoA Hydratase, Chain A, domain 1"/>
    <property type="match status" value="1"/>
</dbReference>
<dbReference type="PANTHER" id="PTHR32060:SF30">
    <property type="entry name" value="CARBOXY-TERMINAL PROCESSING PROTEASE CTPA"/>
    <property type="match status" value="1"/>
</dbReference>
<dbReference type="GO" id="GO:0008236">
    <property type="term" value="F:serine-type peptidase activity"/>
    <property type="evidence" value="ECO:0007669"/>
    <property type="project" value="InterPro"/>
</dbReference>
<keyword evidence="4" id="KW-1185">Reference proteome</keyword>
<dbReference type="Pfam" id="PF18294">
    <property type="entry name" value="Pept_S41_N"/>
    <property type="match status" value="1"/>
</dbReference>
<evidence type="ECO:0000313" key="4">
    <source>
        <dbReference type="Proteomes" id="UP000035062"/>
    </source>
</evidence>
<dbReference type="PATRIC" id="fig|1195246.3.peg.1569"/>
<dbReference type="AlphaFoldDB" id="I9DRP2"/>